<evidence type="ECO:0000313" key="5">
    <source>
        <dbReference type="EMBL" id="TNN06806.1"/>
    </source>
</evidence>
<comment type="caution">
    <text evidence="5">The sequence shown here is derived from an EMBL/GenBank/DDBJ whole genome shotgun (WGS) entry which is preliminary data.</text>
</comment>
<reference evidence="5 6" key="1">
    <citation type="submission" date="2019-03" db="EMBL/GenBank/DDBJ databases">
        <title>An improved genome assembly of the fluke Schistosoma japonicum.</title>
        <authorList>
            <person name="Hu W."/>
            <person name="Luo F."/>
            <person name="Yin M."/>
            <person name="Mo X."/>
            <person name="Sun C."/>
            <person name="Wu Q."/>
            <person name="Zhu B."/>
            <person name="Xiang M."/>
            <person name="Wang J."/>
            <person name="Wang Y."/>
            <person name="Zhang T."/>
            <person name="Xu B."/>
            <person name="Zheng H."/>
            <person name="Feng Z."/>
        </authorList>
    </citation>
    <scope>NUCLEOTIDE SEQUENCE [LARGE SCALE GENOMIC DNA]</scope>
    <source>
        <strain evidence="5">HuSjv2</strain>
        <tissue evidence="5">Worms</tissue>
    </source>
</reference>
<dbReference type="InterPro" id="IPR032675">
    <property type="entry name" value="LRR_dom_sf"/>
</dbReference>
<dbReference type="OrthoDB" id="10034042at2759"/>
<dbReference type="GO" id="GO:0005634">
    <property type="term" value="C:nucleus"/>
    <property type="evidence" value="ECO:0007669"/>
    <property type="project" value="TreeGrafter"/>
</dbReference>
<keyword evidence="1" id="KW-0343">GTPase activation</keyword>
<dbReference type="PANTHER" id="PTHR24113">
    <property type="entry name" value="RAN GTPASE-ACTIVATING PROTEIN 1"/>
    <property type="match status" value="1"/>
</dbReference>
<evidence type="ECO:0000256" key="1">
    <source>
        <dbReference type="ARBA" id="ARBA00022468"/>
    </source>
</evidence>
<dbReference type="Pfam" id="PF13516">
    <property type="entry name" value="LRR_6"/>
    <property type="match status" value="2"/>
</dbReference>
<dbReference type="InterPro" id="IPR001611">
    <property type="entry name" value="Leu-rich_rpt"/>
</dbReference>
<sequence length="628" mass="70914">MLKRSSSRSKSVSSPLVEKSNEVHKQTNYLIARDVSKKSVKFPGERDLVTCVINPVDPWSNRQCLSPYELISVYKFHCELSKIQPLYSVISQLQFIDLKQSLERRDVFDLKGCQLNGGHIDLLEYVFKYVQFQYLNLENTNLDDESIESLYEILSYYETCTELCLARNPHVSPDGWIPIAFLFREIPYMKWLDLRENNLGLTSIQILSLTLRIQYKENGPKQSEAEDLEKSDFLLPNKLCYNANLKSMETESLSTSNSCTSKISSLHSRGLHLGSTGINGKLLKILIPGIRLGCITDLRLPNNGITGSDAKLLAPLLRYGLYLKYLDLSGNLLGDIGCSTISEALTSPCFSSNIWDSGKSQAGLIRLFLSENMITSSSMNKLAAGLIRCTRLTTLQLSGNLNIGSIGLLELKSSLINCPCLKRLGFGFCGIDNNGAECITEILTKAISRFSAIDLTGNPIGPEGYLTILNSSAYLNEKVRIIGLDVQTPSLIEYTRQLLGKENNSVSYHHNHKSAVYNHELNSLRDNQLSRNNNRRNSHISSRKHTNSWKNKFFSLPILHHNHKAYSILDPHYLWGDSSDDDDDRKMNYLKSRKNSASVNLEMNRSYLSERNYKQSKGNRSMKYHSVS</sequence>
<dbReference type="SUPFAM" id="SSF52047">
    <property type="entry name" value="RNI-like"/>
    <property type="match status" value="1"/>
</dbReference>
<protein>
    <submittedName>
        <fullName evidence="5">Protein phosphatase 1 regulatory subunit 37 isoform 2</fullName>
    </submittedName>
</protein>
<proteinExistence type="predicted"/>
<keyword evidence="2" id="KW-0433">Leucine-rich repeat</keyword>
<dbReference type="GO" id="GO:0048471">
    <property type="term" value="C:perinuclear region of cytoplasm"/>
    <property type="evidence" value="ECO:0007669"/>
    <property type="project" value="TreeGrafter"/>
</dbReference>
<organism evidence="5 6">
    <name type="scientific">Schistosoma japonicum</name>
    <name type="common">Blood fluke</name>
    <dbReference type="NCBI Taxonomy" id="6182"/>
    <lineage>
        <taxon>Eukaryota</taxon>
        <taxon>Metazoa</taxon>
        <taxon>Spiralia</taxon>
        <taxon>Lophotrochozoa</taxon>
        <taxon>Platyhelminthes</taxon>
        <taxon>Trematoda</taxon>
        <taxon>Digenea</taxon>
        <taxon>Strigeidida</taxon>
        <taxon>Schistosomatoidea</taxon>
        <taxon>Schistosomatidae</taxon>
        <taxon>Schistosoma</taxon>
    </lineage>
</organism>
<evidence type="ECO:0000256" key="3">
    <source>
        <dbReference type="ARBA" id="ARBA00022737"/>
    </source>
</evidence>
<dbReference type="Gene3D" id="3.80.10.10">
    <property type="entry name" value="Ribonuclease Inhibitor"/>
    <property type="match status" value="3"/>
</dbReference>
<evidence type="ECO:0000256" key="2">
    <source>
        <dbReference type="ARBA" id="ARBA00022614"/>
    </source>
</evidence>
<dbReference type="InterPro" id="IPR027038">
    <property type="entry name" value="RanGap"/>
</dbReference>
<dbReference type="PANTHER" id="PTHR24113:SF12">
    <property type="entry name" value="RAN GTPASE-ACTIVATING PROTEIN 1"/>
    <property type="match status" value="1"/>
</dbReference>
<keyword evidence="6" id="KW-1185">Reference proteome</keyword>
<dbReference type="EMBL" id="SKCS01000449">
    <property type="protein sequence ID" value="TNN06806.1"/>
    <property type="molecule type" value="Genomic_DNA"/>
</dbReference>
<evidence type="ECO:0000313" key="6">
    <source>
        <dbReference type="Proteomes" id="UP000311919"/>
    </source>
</evidence>
<evidence type="ECO:0000256" key="4">
    <source>
        <dbReference type="SAM" id="MobiDB-lite"/>
    </source>
</evidence>
<dbReference type="SMART" id="SM00368">
    <property type="entry name" value="LRR_RI"/>
    <property type="match status" value="4"/>
</dbReference>
<accession>A0A4Z2CRE1</accession>
<dbReference type="GO" id="GO:0031267">
    <property type="term" value="F:small GTPase binding"/>
    <property type="evidence" value="ECO:0007669"/>
    <property type="project" value="TreeGrafter"/>
</dbReference>
<dbReference type="GO" id="GO:0005096">
    <property type="term" value="F:GTPase activator activity"/>
    <property type="evidence" value="ECO:0007669"/>
    <property type="project" value="UniProtKB-KW"/>
</dbReference>
<dbReference type="Proteomes" id="UP000311919">
    <property type="component" value="Unassembled WGS sequence"/>
</dbReference>
<dbReference type="GO" id="GO:0005829">
    <property type="term" value="C:cytosol"/>
    <property type="evidence" value="ECO:0007669"/>
    <property type="project" value="TreeGrafter"/>
</dbReference>
<name>A0A4Z2CRE1_SCHJA</name>
<keyword evidence="3" id="KW-0677">Repeat</keyword>
<dbReference type="GO" id="GO:0006913">
    <property type="term" value="P:nucleocytoplasmic transport"/>
    <property type="evidence" value="ECO:0007669"/>
    <property type="project" value="TreeGrafter"/>
</dbReference>
<feature type="region of interest" description="Disordered" evidence="4">
    <location>
        <begin position="1"/>
        <end position="20"/>
    </location>
</feature>
<dbReference type="AlphaFoldDB" id="A0A4Z2CRE1"/>
<gene>
    <name evidence="5" type="ORF">EWB00_008145</name>
</gene>